<feature type="region of interest" description="Disordered" evidence="1">
    <location>
        <begin position="1"/>
        <end position="26"/>
    </location>
</feature>
<proteinExistence type="predicted"/>
<accession>A0A6J5KHB6</accession>
<gene>
    <name evidence="2" type="ORF">UFOVP1_15</name>
</gene>
<feature type="compositionally biased region" description="Basic residues" evidence="1">
    <location>
        <begin position="1"/>
        <end position="10"/>
    </location>
</feature>
<sequence length="51" mass="6328">MKKLSKVTHRRSIDRELTDRRRNNTTPMLNKFRDEFLNEENNLRKELKKLN</sequence>
<name>A0A6J5KHB6_9CAUD</name>
<protein>
    <submittedName>
        <fullName evidence="2">Uncharacterized protein</fullName>
    </submittedName>
</protein>
<feature type="compositionally biased region" description="Basic and acidic residues" evidence="1">
    <location>
        <begin position="11"/>
        <end position="22"/>
    </location>
</feature>
<organism evidence="2">
    <name type="scientific">uncultured Caudovirales phage</name>
    <dbReference type="NCBI Taxonomy" id="2100421"/>
    <lineage>
        <taxon>Viruses</taxon>
        <taxon>Duplodnaviria</taxon>
        <taxon>Heunggongvirae</taxon>
        <taxon>Uroviricota</taxon>
        <taxon>Caudoviricetes</taxon>
        <taxon>Peduoviridae</taxon>
        <taxon>Maltschvirus</taxon>
        <taxon>Maltschvirus maltsch</taxon>
    </lineage>
</organism>
<reference evidence="2" key="1">
    <citation type="submission" date="2020-04" db="EMBL/GenBank/DDBJ databases">
        <authorList>
            <person name="Chiriac C."/>
            <person name="Salcher M."/>
            <person name="Ghai R."/>
            <person name="Kavagutti S V."/>
        </authorList>
    </citation>
    <scope>NUCLEOTIDE SEQUENCE</scope>
</reference>
<dbReference type="EMBL" id="LR796139">
    <property type="protein sequence ID" value="CAB4120881.1"/>
    <property type="molecule type" value="Genomic_DNA"/>
</dbReference>
<evidence type="ECO:0000256" key="1">
    <source>
        <dbReference type="SAM" id="MobiDB-lite"/>
    </source>
</evidence>
<evidence type="ECO:0000313" key="2">
    <source>
        <dbReference type="EMBL" id="CAB4120881.1"/>
    </source>
</evidence>